<organism evidence="7 8">
    <name type="scientific">Nesidiocoris tenuis</name>
    <dbReference type="NCBI Taxonomy" id="355587"/>
    <lineage>
        <taxon>Eukaryota</taxon>
        <taxon>Metazoa</taxon>
        <taxon>Ecdysozoa</taxon>
        <taxon>Arthropoda</taxon>
        <taxon>Hexapoda</taxon>
        <taxon>Insecta</taxon>
        <taxon>Pterygota</taxon>
        <taxon>Neoptera</taxon>
        <taxon>Paraneoptera</taxon>
        <taxon>Hemiptera</taxon>
        <taxon>Heteroptera</taxon>
        <taxon>Panheteroptera</taxon>
        <taxon>Cimicomorpha</taxon>
        <taxon>Miridae</taxon>
        <taxon>Dicyphina</taxon>
        <taxon>Nesidiocoris</taxon>
    </lineage>
</organism>
<sequence>MSVGSVLLAAFAVAAVVSGATLDADTDMAGALDNSVDSDSLVISIKQIRPRKRQRLETETLLSVLTRGSNAMFSVKLDRGNKKVVIETQKEKKHISVESLTESRIINSIVIVLDQTNPKTEVQLFVDCILEGKIHLDLNLLHLFKKDPKFIVYRERRYVMELDSDTEVQEVLKRLKCDLHDQMLADDGDGDDDDDEGSSIRRGSSRSETIIRGDIPVFADCDDNLLVKTINKLIGVVNRLQDELERQRSETNSLRQLLEQCDICKPEETSRQTCRSNPPPCFPGVECQDMEDGPRCGRCPSGYVGDGARCKPGITCDRRPCYPGVRCYDTVEGFQCGPCPAGFTGDGVRCKARSGCDKKPCSPGVECINIYEPPYYQCGSCPEGFIGNGTNCHDLDECDLAEPCDPRVQCTNLQPGYRCGPCPVGFTGSSGVNGVGIDFAQRNRQACYDIDECADGRNGGCASNSNCYNTEGSFKCGPCASGFVGNQTIGCHNRPGLCPDGTHCDINAECYKAARDRYMCKCKIGWAGDGYTCGPDKDLDGWPDRDLGCTQSRCRKCAWRR</sequence>
<dbReference type="InterPro" id="IPR001881">
    <property type="entry name" value="EGF-like_Ca-bd_dom"/>
</dbReference>
<dbReference type="InterPro" id="IPR018097">
    <property type="entry name" value="EGF_Ca-bd_CS"/>
</dbReference>
<dbReference type="SMART" id="SM00181">
    <property type="entry name" value="EGF"/>
    <property type="match status" value="6"/>
</dbReference>
<keyword evidence="2" id="KW-1015">Disulfide bond</keyword>
<dbReference type="SMART" id="SM00179">
    <property type="entry name" value="EGF_CA"/>
    <property type="match status" value="5"/>
</dbReference>
<dbReference type="PROSITE" id="PS01187">
    <property type="entry name" value="EGF_CA"/>
    <property type="match status" value="1"/>
</dbReference>
<evidence type="ECO:0000256" key="2">
    <source>
        <dbReference type="ARBA" id="ARBA00023157"/>
    </source>
</evidence>
<accession>A0ABN7AGB2</accession>
<dbReference type="SUPFAM" id="SSF57184">
    <property type="entry name" value="Growth factor receptor domain"/>
    <property type="match status" value="1"/>
</dbReference>
<evidence type="ECO:0000256" key="5">
    <source>
        <dbReference type="SAM" id="SignalP"/>
    </source>
</evidence>
<evidence type="ECO:0000256" key="1">
    <source>
        <dbReference type="ARBA" id="ARBA00022536"/>
    </source>
</evidence>
<dbReference type="PROSITE" id="PS01186">
    <property type="entry name" value="EGF_2"/>
    <property type="match status" value="1"/>
</dbReference>
<dbReference type="CDD" id="cd16081">
    <property type="entry name" value="TSPcc_insect"/>
    <property type="match status" value="1"/>
</dbReference>
<feature type="compositionally biased region" description="Acidic residues" evidence="4">
    <location>
        <begin position="184"/>
        <end position="197"/>
    </location>
</feature>
<dbReference type="InterPro" id="IPR009030">
    <property type="entry name" value="Growth_fac_rcpt_cys_sf"/>
</dbReference>
<keyword evidence="5" id="KW-0732">Signal</keyword>
<feature type="signal peptide" evidence="5">
    <location>
        <begin position="1"/>
        <end position="19"/>
    </location>
</feature>
<dbReference type="Gene3D" id="2.10.25.10">
    <property type="entry name" value="Laminin"/>
    <property type="match status" value="6"/>
</dbReference>
<reference evidence="7 8" key="1">
    <citation type="submission" date="2023-09" db="EMBL/GenBank/DDBJ databases">
        <title>Nesidiocoris tenuis whole genome shotgun sequence.</title>
        <authorList>
            <person name="Shibata T."/>
            <person name="Shimoda M."/>
            <person name="Kobayashi T."/>
            <person name="Uehara T."/>
        </authorList>
    </citation>
    <scope>NUCLEOTIDE SEQUENCE [LARGE SCALE GENOMIC DNA]</scope>
    <source>
        <strain evidence="7 8">Japan</strain>
    </source>
</reference>
<evidence type="ECO:0000256" key="3">
    <source>
        <dbReference type="SAM" id="Coils"/>
    </source>
</evidence>
<evidence type="ECO:0000259" key="6">
    <source>
        <dbReference type="PROSITE" id="PS01186"/>
    </source>
</evidence>
<evidence type="ECO:0000256" key="4">
    <source>
        <dbReference type="SAM" id="MobiDB-lite"/>
    </source>
</evidence>
<keyword evidence="8" id="KW-1185">Reference proteome</keyword>
<feature type="domain" description="EGF-like" evidence="6">
    <location>
        <begin position="520"/>
        <end position="533"/>
    </location>
</feature>
<keyword evidence="3" id="KW-0175">Coiled coil</keyword>
<dbReference type="CDD" id="cd00054">
    <property type="entry name" value="EGF_CA"/>
    <property type="match status" value="2"/>
</dbReference>
<feature type="coiled-coil region" evidence="3">
    <location>
        <begin position="230"/>
        <end position="257"/>
    </location>
</feature>
<dbReference type="PANTHER" id="PTHR10199">
    <property type="entry name" value="THROMBOSPONDIN"/>
    <property type="match status" value="1"/>
</dbReference>
<keyword evidence="1" id="KW-0245">EGF-like domain</keyword>
<dbReference type="InterPro" id="IPR000742">
    <property type="entry name" value="EGF"/>
</dbReference>
<name>A0ABN7AGB2_9HEMI</name>
<dbReference type="Pfam" id="PF11598">
    <property type="entry name" value="COMP"/>
    <property type="match status" value="1"/>
</dbReference>
<dbReference type="Proteomes" id="UP001307889">
    <property type="component" value="Chromosome 2"/>
</dbReference>
<dbReference type="PANTHER" id="PTHR10199:SF100">
    <property type="entry name" value="THROMBOSPONDIN, ISOFORM A"/>
    <property type="match status" value="1"/>
</dbReference>
<evidence type="ECO:0000313" key="8">
    <source>
        <dbReference type="Proteomes" id="UP001307889"/>
    </source>
</evidence>
<evidence type="ECO:0000313" key="7">
    <source>
        <dbReference type="EMBL" id="BES90302.1"/>
    </source>
</evidence>
<dbReference type="EMBL" id="AP028910">
    <property type="protein sequence ID" value="BES90302.1"/>
    <property type="molecule type" value="Genomic_DNA"/>
</dbReference>
<dbReference type="InterPro" id="IPR024665">
    <property type="entry name" value="TSP/COMP_CC"/>
</dbReference>
<feature type="region of interest" description="Disordered" evidence="4">
    <location>
        <begin position="184"/>
        <end position="205"/>
    </location>
</feature>
<proteinExistence type="predicted"/>
<gene>
    <name evidence="7" type="ORF">NTJ_03110</name>
</gene>
<protein>
    <submittedName>
        <fullName evidence="7">Thrombospondin 2 3 4 5</fullName>
    </submittedName>
</protein>
<dbReference type="InterPro" id="IPR049883">
    <property type="entry name" value="NOTCH1_EGF-like"/>
</dbReference>
<feature type="chain" id="PRO_5047120114" evidence="5">
    <location>
        <begin position="20"/>
        <end position="561"/>
    </location>
</feature>
<dbReference type="Pfam" id="PF07645">
    <property type="entry name" value="EGF_CA"/>
    <property type="match status" value="2"/>
</dbReference>